<dbReference type="InterPro" id="IPR037185">
    <property type="entry name" value="EmrE-like"/>
</dbReference>
<evidence type="ECO:0000256" key="1">
    <source>
        <dbReference type="SAM" id="Phobius"/>
    </source>
</evidence>
<accession>A0A2H0UGI8</accession>
<evidence type="ECO:0000313" key="4">
    <source>
        <dbReference type="Proteomes" id="UP000229315"/>
    </source>
</evidence>
<reference evidence="4" key="1">
    <citation type="submission" date="2017-09" db="EMBL/GenBank/DDBJ databases">
        <title>Depth-based differentiation of microbial function through sediment-hosted aquifers and enrichment of novel symbionts in the deep terrestrial subsurface.</title>
        <authorList>
            <person name="Probst A.J."/>
            <person name="Ladd B."/>
            <person name="Jarett J.K."/>
            <person name="Geller-Mcgrath D.E."/>
            <person name="Sieber C.M.K."/>
            <person name="Emerson J.B."/>
            <person name="Anantharaman K."/>
            <person name="Thomas B.C."/>
            <person name="Malmstrom R."/>
            <person name="Stieglmeier M."/>
            <person name="Klingl A."/>
            <person name="Woyke T."/>
            <person name="Ryan C.M."/>
            <person name="Banfield J.F."/>
        </authorList>
    </citation>
    <scope>NUCLEOTIDE SEQUENCE [LARGE SCALE GENOMIC DNA]</scope>
</reference>
<dbReference type="AlphaFoldDB" id="A0A2H0UGI8"/>
<feature type="transmembrane region" description="Helical" evidence="1">
    <location>
        <begin position="97"/>
        <end position="116"/>
    </location>
</feature>
<proteinExistence type="predicted"/>
<feature type="transmembrane region" description="Helical" evidence="1">
    <location>
        <begin position="122"/>
        <end position="140"/>
    </location>
</feature>
<dbReference type="Proteomes" id="UP000229315">
    <property type="component" value="Unassembled WGS sequence"/>
</dbReference>
<keyword evidence="1" id="KW-0472">Membrane</keyword>
<organism evidence="3 4">
    <name type="scientific">Candidatus Kaiserbacteria bacterium CG10_big_fil_rev_8_21_14_0_10_45_20</name>
    <dbReference type="NCBI Taxonomy" id="1974607"/>
    <lineage>
        <taxon>Bacteria</taxon>
        <taxon>Candidatus Kaiseribacteriota</taxon>
    </lineage>
</organism>
<feature type="domain" description="EamA" evidence="2">
    <location>
        <begin position="3"/>
        <end position="139"/>
    </location>
</feature>
<dbReference type="EMBL" id="PFBH01000001">
    <property type="protein sequence ID" value="PIR85534.1"/>
    <property type="molecule type" value="Genomic_DNA"/>
</dbReference>
<feature type="transmembrane region" description="Helical" evidence="1">
    <location>
        <begin position="37"/>
        <end position="55"/>
    </location>
</feature>
<keyword evidence="1" id="KW-0812">Transmembrane</keyword>
<dbReference type="Gene3D" id="1.10.3730.20">
    <property type="match status" value="1"/>
</dbReference>
<gene>
    <name evidence="3" type="ORF">COU15_00355</name>
</gene>
<keyword evidence="1" id="KW-1133">Transmembrane helix</keyword>
<comment type="caution">
    <text evidence="3">The sequence shown here is derived from an EMBL/GenBank/DDBJ whole genome shotgun (WGS) entry which is preliminary data.</text>
</comment>
<dbReference type="InterPro" id="IPR000620">
    <property type="entry name" value="EamA_dom"/>
</dbReference>
<evidence type="ECO:0000313" key="3">
    <source>
        <dbReference type="EMBL" id="PIR85534.1"/>
    </source>
</evidence>
<sequence length="141" mass="14565">MLPIIFAFLSAGFAALVAIFGKIGLESVDSTLATTVRGIIMAVFLVAVTLLLGKMSLEGLGAISNKAWLFIALSGIAGALSWLFYFSAIQGGTTSTIVAIDKLAIVFVVIFAGFFLAEGFSWGNIVGAVLMASGAILIALK</sequence>
<dbReference type="GO" id="GO:0016020">
    <property type="term" value="C:membrane"/>
    <property type="evidence" value="ECO:0007669"/>
    <property type="project" value="InterPro"/>
</dbReference>
<feature type="transmembrane region" description="Helical" evidence="1">
    <location>
        <begin position="67"/>
        <end position="85"/>
    </location>
</feature>
<protein>
    <submittedName>
        <fullName evidence="3">EamA family transporter</fullName>
    </submittedName>
</protein>
<name>A0A2H0UGI8_9BACT</name>
<feature type="transmembrane region" description="Helical" evidence="1">
    <location>
        <begin position="6"/>
        <end position="25"/>
    </location>
</feature>
<evidence type="ECO:0000259" key="2">
    <source>
        <dbReference type="Pfam" id="PF00892"/>
    </source>
</evidence>
<dbReference type="Pfam" id="PF00892">
    <property type="entry name" value="EamA"/>
    <property type="match status" value="1"/>
</dbReference>
<dbReference type="SUPFAM" id="SSF103481">
    <property type="entry name" value="Multidrug resistance efflux transporter EmrE"/>
    <property type="match status" value="1"/>
</dbReference>